<proteinExistence type="inferred from homology"/>
<dbReference type="Gene3D" id="1.10.3090.10">
    <property type="entry name" value="cca-adding enzyme, domain 2"/>
    <property type="match status" value="1"/>
</dbReference>
<evidence type="ECO:0008006" key="14">
    <source>
        <dbReference type="Google" id="ProtNLM"/>
    </source>
</evidence>
<keyword evidence="5" id="KW-0548">Nucleotidyltransferase</keyword>
<keyword evidence="8" id="KW-0460">Magnesium</keyword>
<organism evidence="12 13">
    <name type="scientific">Ciona intestinalis</name>
    <name type="common">Transparent sea squirt</name>
    <name type="synonym">Ascidia intestinalis</name>
    <dbReference type="NCBI Taxonomy" id="7719"/>
    <lineage>
        <taxon>Eukaryota</taxon>
        <taxon>Metazoa</taxon>
        <taxon>Chordata</taxon>
        <taxon>Tunicata</taxon>
        <taxon>Ascidiacea</taxon>
        <taxon>Phlebobranchia</taxon>
        <taxon>Cionidae</taxon>
        <taxon>Ciona</taxon>
    </lineage>
</organism>
<evidence type="ECO:0000256" key="9">
    <source>
        <dbReference type="RuleBase" id="RU003953"/>
    </source>
</evidence>
<dbReference type="InParanoid" id="F6WW70"/>
<evidence type="ECO:0000256" key="5">
    <source>
        <dbReference type="ARBA" id="ARBA00022695"/>
    </source>
</evidence>
<protein>
    <recommendedName>
        <fullName evidence="14">Poly A polymerase head domain-containing protein</fullName>
    </recommendedName>
</protein>
<dbReference type="EMBL" id="EAAA01002420">
    <property type="status" value="NOT_ANNOTATED_CDS"/>
    <property type="molecule type" value="Genomic_DNA"/>
</dbReference>
<dbReference type="Pfam" id="PF12627">
    <property type="entry name" value="PolyA_pol_RNAbd"/>
    <property type="match status" value="1"/>
</dbReference>
<dbReference type="OMA" id="NLCPKPM"/>
<feature type="domain" description="Poly A polymerase head" evidence="10">
    <location>
        <begin position="30"/>
        <end position="153"/>
    </location>
</feature>
<reference evidence="12" key="4">
    <citation type="submission" date="2025-09" db="UniProtKB">
        <authorList>
            <consortium name="Ensembl"/>
        </authorList>
    </citation>
    <scope>IDENTIFICATION</scope>
</reference>
<evidence type="ECO:0000256" key="1">
    <source>
        <dbReference type="ARBA" id="ARBA00001946"/>
    </source>
</evidence>
<dbReference type="HOGENOM" id="CLU_015961_2_0_1"/>
<dbReference type="Ensembl" id="ENSCINT00000014512.3">
    <property type="protein sequence ID" value="ENSCINP00000014512.3"/>
    <property type="gene ID" value="ENSCING00000007069.3"/>
</dbReference>
<keyword evidence="3 9" id="KW-0808">Transferase</keyword>
<dbReference type="FunCoup" id="F6WW70">
    <property type="interactions" value="444"/>
</dbReference>
<sequence length="404" mass="47201">IKLQSPLFTNLFTDEFRFVQHLFEKENHELRFCGGAVRDLLLGKAPHDLDLATTATPTEMIEMFRKNDVRLICENGWSHGTVTCRVEEQNFEITTLRIDRVTDGRRALVEYTKDWYLDASRRDLTCNSLFLTMSGNVIDYFNGISDVKDKKVRFVGDPALRIQEDYLRILRYFRFFGRLKEEPAIPDESTLQEITKYGSGLGGVAGERKWVEFTMILNGRLLVLIMKMMYRCGILKQLGLPEQVDLEEFENVYNRSKHFSPNHMTLLTSILKDKTDLDHFMSVIKCSRYEYNVAKFIIEHRALYRPDKDMISVYVDLLVDSYKQDKNLVNVFMELMKYIGQADIMDYFTHFNIPTFPLKGGILKERFGMKGKPVGIAINFAFQKWKESRYKLDSEALLQLIENN</sequence>
<dbReference type="InterPro" id="IPR050264">
    <property type="entry name" value="Bact_CCA-adding_enz_type3_sf"/>
</dbReference>
<reference evidence="12" key="3">
    <citation type="submission" date="2025-08" db="UniProtKB">
        <authorList>
            <consortium name="Ensembl"/>
        </authorList>
    </citation>
    <scope>IDENTIFICATION</scope>
</reference>
<keyword evidence="7" id="KW-0547">Nucleotide-binding</keyword>
<dbReference type="STRING" id="7719.ENSCINP00000014512"/>
<dbReference type="GeneTree" id="ENSGT00390000009678"/>
<comment type="cofactor">
    <cofactor evidence="1">
        <name>Mg(2+)</name>
        <dbReference type="ChEBI" id="CHEBI:18420"/>
    </cofactor>
</comment>
<keyword evidence="13" id="KW-1185">Reference proteome</keyword>
<keyword evidence="6" id="KW-0479">Metal-binding</keyword>
<dbReference type="GO" id="GO:0001680">
    <property type="term" value="P:tRNA 3'-terminal CCA addition"/>
    <property type="evidence" value="ECO:0000318"/>
    <property type="project" value="GO_Central"/>
</dbReference>
<dbReference type="AlphaFoldDB" id="F6WW70"/>
<dbReference type="GO" id="GO:0000166">
    <property type="term" value="F:nucleotide binding"/>
    <property type="evidence" value="ECO:0007669"/>
    <property type="project" value="UniProtKB-KW"/>
</dbReference>
<dbReference type="Pfam" id="PF01743">
    <property type="entry name" value="PolyA_pol"/>
    <property type="match status" value="1"/>
</dbReference>
<dbReference type="Gene3D" id="3.30.460.10">
    <property type="entry name" value="Beta Polymerase, domain 2"/>
    <property type="match status" value="1"/>
</dbReference>
<dbReference type="GO" id="GO:0005739">
    <property type="term" value="C:mitochondrion"/>
    <property type="evidence" value="ECO:0000318"/>
    <property type="project" value="GO_Central"/>
</dbReference>
<evidence type="ECO:0000256" key="4">
    <source>
        <dbReference type="ARBA" id="ARBA00022694"/>
    </source>
</evidence>
<dbReference type="InterPro" id="IPR043519">
    <property type="entry name" value="NT_sf"/>
</dbReference>
<accession>F6WW70</accession>
<name>F6WW70_CIOIN</name>
<evidence type="ECO:0000259" key="11">
    <source>
        <dbReference type="Pfam" id="PF12627"/>
    </source>
</evidence>
<dbReference type="GO" id="GO:0016779">
    <property type="term" value="F:nucleotidyltransferase activity"/>
    <property type="evidence" value="ECO:0007669"/>
    <property type="project" value="UniProtKB-KW"/>
</dbReference>
<evidence type="ECO:0000313" key="13">
    <source>
        <dbReference type="Proteomes" id="UP000008144"/>
    </source>
</evidence>
<dbReference type="Proteomes" id="UP000008144">
    <property type="component" value="Chromosome 7"/>
</dbReference>
<feature type="domain" description="tRNA nucleotidyltransferase/poly(A) polymerase RNA and SrmB- binding" evidence="11">
    <location>
        <begin position="187"/>
        <end position="242"/>
    </location>
</feature>
<evidence type="ECO:0000256" key="6">
    <source>
        <dbReference type="ARBA" id="ARBA00022723"/>
    </source>
</evidence>
<dbReference type="InterPro" id="IPR002646">
    <property type="entry name" value="PolA_pol_head_dom"/>
</dbReference>
<dbReference type="PANTHER" id="PTHR46173">
    <property type="entry name" value="CCA TRNA NUCLEOTIDYLTRANSFERASE 1, MITOCHONDRIAL"/>
    <property type="match status" value="1"/>
</dbReference>
<evidence type="ECO:0000256" key="2">
    <source>
        <dbReference type="ARBA" id="ARBA00007265"/>
    </source>
</evidence>
<reference evidence="13" key="1">
    <citation type="journal article" date="2002" name="Science">
        <title>The draft genome of Ciona intestinalis: insights into chordate and vertebrate origins.</title>
        <authorList>
            <person name="Dehal P."/>
            <person name="Satou Y."/>
            <person name="Campbell R.K."/>
            <person name="Chapman J."/>
            <person name="Degnan B."/>
            <person name="De Tomaso A."/>
            <person name="Davidson B."/>
            <person name="Di Gregorio A."/>
            <person name="Gelpke M."/>
            <person name="Goodstein D.M."/>
            <person name="Harafuji N."/>
            <person name="Hastings K.E."/>
            <person name="Ho I."/>
            <person name="Hotta K."/>
            <person name="Huang W."/>
            <person name="Kawashima T."/>
            <person name="Lemaire P."/>
            <person name="Martinez D."/>
            <person name="Meinertzhagen I.A."/>
            <person name="Necula S."/>
            <person name="Nonaka M."/>
            <person name="Putnam N."/>
            <person name="Rash S."/>
            <person name="Saiga H."/>
            <person name="Satake M."/>
            <person name="Terry A."/>
            <person name="Yamada L."/>
            <person name="Wang H.G."/>
            <person name="Awazu S."/>
            <person name="Azumi K."/>
            <person name="Boore J."/>
            <person name="Branno M."/>
            <person name="Chin-Bow S."/>
            <person name="DeSantis R."/>
            <person name="Doyle S."/>
            <person name="Francino P."/>
            <person name="Keys D.N."/>
            <person name="Haga S."/>
            <person name="Hayashi H."/>
            <person name="Hino K."/>
            <person name="Imai K.S."/>
            <person name="Inaba K."/>
            <person name="Kano S."/>
            <person name="Kobayashi K."/>
            <person name="Kobayashi M."/>
            <person name="Lee B.I."/>
            <person name="Makabe K.W."/>
            <person name="Manohar C."/>
            <person name="Matassi G."/>
            <person name="Medina M."/>
            <person name="Mochizuki Y."/>
            <person name="Mount S."/>
            <person name="Morishita T."/>
            <person name="Miura S."/>
            <person name="Nakayama A."/>
            <person name="Nishizaka S."/>
            <person name="Nomoto H."/>
            <person name="Ohta F."/>
            <person name="Oishi K."/>
            <person name="Rigoutsos I."/>
            <person name="Sano M."/>
            <person name="Sasaki A."/>
            <person name="Sasakura Y."/>
            <person name="Shoguchi E."/>
            <person name="Shin-i T."/>
            <person name="Spagnuolo A."/>
            <person name="Stainier D."/>
            <person name="Suzuki M.M."/>
            <person name="Tassy O."/>
            <person name="Takatori N."/>
            <person name="Tokuoka M."/>
            <person name="Yagi K."/>
            <person name="Yoshizaki F."/>
            <person name="Wada S."/>
            <person name="Zhang C."/>
            <person name="Hyatt P.D."/>
            <person name="Larimer F."/>
            <person name="Detter C."/>
            <person name="Doggett N."/>
            <person name="Glavina T."/>
            <person name="Hawkins T."/>
            <person name="Richardson P."/>
            <person name="Lucas S."/>
            <person name="Kohara Y."/>
            <person name="Levine M."/>
            <person name="Satoh N."/>
            <person name="Rokhsar D.S."/>
        </authorList>
    </citation>
    <scope>NUCLEOTIDE SEQUENCE [LARGE SCALE GENOMIC DNA]</scope>
</reference>
<dbReference type="InterPro" id="IPR032828">
    <property type="entry name" value="PolyA_RNA-bd"/>
</dbReference>
<dbReference type="SUPFAM" id="SSF81891">
    <property type="entry name" value="Poly A polymerase C-terminal region-like"/>
    <property type="match status" value="1"/>
</dbReference>
<evidence type="ECO:0000259" key="10">
    <source>
        <dbReference type="Pfam" id="PF01743"/>
    </source>
</evidence>
<evidence type="ECO:0000256" key="8">
    <source>
        <dbReference type="ARBA" id="ARBA00022842"/>
    </source>
</evidence>
<dbReference type="CDD" id="cd05398">
    <property type="entry name" value="NT_ClassII-CCAase"/>
    <property type="match status" value="1"/>
</dbReference>
<evidence type="ECO:0000313" key="12">
    <source>
        <dbReference type="Ensembl" id="ENSCINP00000014512.3"/>
    </source>
</evidence>
<dbReference type="PANTHER" id="PTHR46173:SF1">
    <property type="entry name" value="CCA TRNA NUCLEOTIDYLTRANSFERASE 1, MITOCHONDRIAL"/>
    <property type="match status" value="1"/>
</dbReference>
<dbReference type="GO" id="GO:0000049">
    <property type="term" value="F:tRNA binding"/>
    <property type="evidence" value="ECO:0000318"/>
    <property type="project" value="GO_Central"/>
</dbReference>
<dbReference type="GO" id="GO:0046872">
    <property type="term" value="F:metal ion binding"/>
    <property type="evidence" value="ECO:0007669"/>
    <property type="project" value="UniProtKB-KW"/>
</dbReference>
<dbReference type="SUPFAM" id="SSF81301">
    <property type="entry name" value="Nucleotidyltransferase"/>
    <property type="match status" value="1"/>
</dbReference>
<keyword evidence="4" id="KW-0819">tRNA processing</keyword>
<dbReference type="GO" id="GO:1990180">
    <property type="term" value="P:mitochondrial tRNA 3'-end processing"/>
    <property type="evidence" value="ECO:0000318"/>
    <property type="project" value="GO_Central"/>
</dbReference>
<comment type="similarity">
    <text evidence="2 9">Belongs to the tRNA nucleotidyltransferase/poly(A) polymerase family.</text>
</comment>
<keyword evidence="9" id="KW-0694">RNA-binding</keyword>
<evidence type="ECO:0000256" key="3">
    <source>
        <dbReference type="ARBA" id="ARBA00022679"/>
    </source>
</evidence>
<reference evidence="12" key="2">
    <citation type="journal article" date="2008" name="Genome Biol.">
        <title>Improved genome assembly and evidence-based global gene model set for the chordate Ciona intestinalis: new insight into intron and operon populations.</title>
        <authorList>
            <person name="Satou Y."/>
            <person name="Mineta K."/>
            <person name="Ogasawara M."/>
            <person name="Sasakura Y."/>
            <person name="Shoguchi E."/>
            <person name="Ueno K."/>
            <person name="Yamada L."/>
            <person name="Matsumoto J."/>
            <person name="Wasserscheid J."/>
            <person name="Dewar K."/>
            <person name="Wiley G.B."/>
            <person name="Macmil S.L."/>
            <person name="Roe B.A."/>
            <person name="Zeller R.W."/>
            <person name="Hastings K.E."/>
            <person name="Lemaire P."/>
            <person name="Lindquist E."/>
            <person name="Endo T."/>
            <person name="Hotta K."/>
            <person name="Inaba K."/>
        </authorList>
    </citation>
    <scope>NUCLEOTIDE SEQUENCE [LARGE SCALE GENOMIC DNA]</scope>
    <source>
        <strain evidence="12">wild type</strain>
    </source>
</reference>
<evidence type="ECO:0000256" key="7">
    <source>
        <dbReference type="ARBA" id="ARBA00022741"/>
    </source>
</evidence>